<proteinExistence type="predicted"/>
<gene>
    <name evidence="2" type="ORF">EMCG_08663</name>
</gene>
<accession>A0A0G2J430</accession>
<feature type="coiled-coil region" evidence="1">
    <location>
        <begin position="182"/>
        <end position="209"/>
    </location>
</feature>
<evidence type="ECO:0000256" key="1">
    <source>
        <dbReference type="SAM" id="Coils"/>
    </source>
</evidence>
<sequence>MANEQPSLAVVARAPSEDGLCYLHDQIVQLQANLYQVMRAGQRDHHTINQLQLERERLQALTNGFEDTEARYRQLLSRECTAHSLTRDELQTEKACRAEVAQANRQLHRELLRTHAAQVVAERAFAWEKDLRQETAAELHRTQRKVDLVDGLAGTMLLENSQFTPHTHRLTDVVLDLESQMEEKYRMHLKDKDEQIAKLEQALLRWRRERKPRPCRAQSAPPS</sequence>
<organism evidence="2 3">
    <name type="scientific">[Emmonsia] crescens</name>
    <dbReference type="NCBI Taxonomy" id="73230"/>
    <lineage>
        <taxon>Eukaryota</taxon>
        <taxon>Fungi</taxon>
        <taxon>Dikarya</taxon>
        <taxon>Ascomycota</taxon>
        <taxon>Pezizomycotina</taxon>
        <taxon>Eurotiomycetes</taxon>
        <taxon>Eurotiomycetidae</taxon>
        <taxon>Onygenales</taxon>
        <taxon>Ajellomycetaceae</taxon>
        <taxon>Emergomyces</taxon>
    </lineage>
</organism>
<name>A0A0G2J430_9EURO</name>
<evidence type="ECO:0000313" key="3">
    <source>
        <dbReference type="Proteomes" id="UP000034164"/>
    </source>
</evidence>
<dbReference type="Proteomes" id="UP000034164">
    <property type="component" value="Unassembled WGS sequence"/>
</dbReference>
<protein>
    <submittedName>
        <fullName evidence="2">Uncharacterized protein</fullName>
    </submittedName>
</protein>
<dbReference type="VEuPathDB" id="FungiDB:EMCG_08663"/>
<evidence type="ECO:0000313" key="2">
    <source>
        <dbReference type="EMBL" id="KKZ65504.1"/>
    </source>
</evidence>
<keyword evidence="1" id="KW-0175">Coiled coil</keyword>
<dbReference type="OrthoDB" id="4188388at2759"/>
<comment type="caution">
    <text evidence="2">The sequence shown here is derived from an EMBL/GenBank/DDBJ whole genome shotgun (WGS) entry which is preliminary data.</text>
</comment>
<dbReference type="EMBL" id="LCZI01000628">
    <property type="protein sequence ID" value="KKZ65504.1"/>
    <property type="molecule type" value="Genomic_DNA"/>
</dbReference>
<dbReference type="AlphaFoldDB" id="A0A0G2J430"/>
<reference evidence="3" key="1">
    <citation type="journal article" date="2015" name="PLoS Genet.">
        <title>The dynamic genome and transcriptome of the human fungal pathogen Blastomyces and close relative Emmonsia.</title>
        <authorList>
            <person name="Munoz J.F."/>
            <person name="Gauthier G.M."/>
            <person name="Desjardins C.A."/>
            <person name="Gallo J.E."/>
            <person name="Holder J."/>
            <person name="Sullivan T.D."/>
            <person name="Marty A.J."/>
            <person name="Carmen J.C."/>
            <person name="Chen Z."/>
            <person name="Ding L."/>
            <person name="Gujja S."/>
            <person name="Magrini V."/>
            <person name="Misas E."/>
            <person name="Mitreva M."/>
            <person name="Priest M."/>
            <person name="Saif S."/>
            <person name="Whiston E.A."/>
            <person name="Young S."/>
            <person name="Zeng Q."/>
            <person name="Goldman W.E."/>
            <person name="Mardis E.R."/>
            <person name="Taylor J.W."/>
            <person name="McEwen J.G."/>
            <person name="Clay O.K."/>
            <person name="Klein B.S."/>
            <person name="Cuomo C.A."/>
        </authorList>
    </citation>
    <scope>NUCLEOTIDE SEQUENCE [LARGE SCALE GENOMIC DNA]</scope>
    <source>
        <strain evidence="3">UAMH 3008</strain>
    </source>
</reference>